<feature type="region of interest" description="Disordered" evidence="1">
    <location>
        <begin position="83"/>
        <end position="106"/>
    </location>
</feature>
<reference evidence="3" key="1">
    <citation type="submission" date="2013-06" db="EMBL/GenBank/DDBJ databases">
        <authorList>
            <person name="Zhao Q."/>
        </authorList>
    </citation>
    <scope>NUCLEOTIDE SEQUENCE</scope>
    <source>
        <strain evidence="3">cv. W1943</strain>
    </source>
</reference>
<evidence type="ECO:0000256" key="1">
    <source>
        <dbReference type="SAM" id="MobiDB-lite"/>
    </source>
</evidence>
<evidence type="ECO:0000313" key="2">
    <source>
        <dbReference type="EnsemblPlants" id="ORUFI04G23810.1"/>
    </source>
</evidence>
<dbReference type="Proteomes" id="UP000008022">
    <property type="component" value="Unassembled WGS sequence"/>
</dbReference>
<reference evidence="2" key="2">
    <citation type="submission" date="2015-06" db="UniProtKB">
        <authorList>
            <consortium name="EnsemblPlants"/>
        </authorList>
    </citation>
    <scope>IDENTIFICATION</scope>
</reference>
<dbReference type="HOGENOM" id="CLU_1799620_0_0_1"/>
<feature type="compositionally biased region" description="Polar residues" evidence="1">
    <location>
        <begin position="97"/>
        <end position="106"/>
    </location>
</feature>
<keyword evidence="3" id="KW-1185">Reference proteome</keyword>
<evidence type="ECO:0000313" key="3">
    <source>
        <dbReference type="Proteomes" id="UP000008022"/>
    </source>
</evidence>
<protein>
    <submittedName>
        <fullName evidence="2">Uncharacterized protein</fullName>
    </submittedName>
</protein>
<dbReference type="OMA" id="SAYDDTN"/>
<proteinExistence type="predicted"/>
<accession>A0A0E0PCV6</accession>
<sequence>MRRWRRSTASRARPPSLPGSSWATAAALSLPGAAAAAEAERRRVVYGSGSQRLWARGYAAKEVVFGVGARASLLKRCSRRHLPSLMSSPSAYDDTNPPKTKQDSNISHVENFGYSVLCRAMKTNLANPCASKPYSEQSFPGTPY</sequence>
<dbReference type="EnsemblPlants" id="ORUFI04G23810.1">
    <property type="protein sequence ID" value="ORUFI04G23810.1"/>
    <property type="gene ID" value="ORUFI04G23810"/>
</dbReference>
<feature type="region of interest" description="Disordered" evidence="1">
    <location>
        <begin position="1"/>
        <end position="20"/>
    </location>
</feature>
<dbReference type="AlphaFoldDB" id="A0A0E0PCV6"/>
<name>A0A0E0PCV6_ORYRU</name>
<organism evidence="2 3">
    <name type="scientific">Oryza rufipogon</name>
    <name type="common">Brownbeard rice</name>
    <name type="synonym">Asian wild rice</name>
    <dbReference type="NCBI Taxonomy" id="4529"/>
    <lineage>
        <taxon>Eukaryota</taxon>
        <taxon>Viridiplantae</taxon>
        <taxon>Streptophyta</taxon>
        <taxon>Embryophyta</taxon>
        <taxon>Tracheophyta</taxon>
        <taxon>Spermatophyta</taxon>
        <taxon>Magnoliopsida</taxon>
        <taxon>Liliopsida</taxon>
        <taxon>Poales</taxon>
        <taxon>Poaceae</taxon>
        <taxon>BOP clade</taxon>
        <taxon>Oryzoideae</taxon>
        <taxon>Oryzeae</taxon>
        <taxon>Oryzinae</taxon>
        <taxon>Oryza</taxon>
    </lineage>
</organism>
<dbReference type="Gramene" id="ORUFI04G23810.1">
    <property type="protein sequence ID" value="ORUFI04G23810.1"/>
    <property type="gene ID" value="ORUFI04G23810"/>
</dbReference>